<evidence type="ECO:0000313" key="2">
    <source>
        <dbReference type="EMBL" id="GAA3637313.1"/>
    </source>
</evidence>
<accession>A0ABP7APW8</accession>
<evidence type="ECO:0000313" key="3">
    <source>
        <dbReference type="Proteomes" id="UP001501490"/>
    </source>
</evidence>
<name>A0ABP7APW8_9ACTN</name>
<sequence>MSTDPLVDLARLEGVPSELAAARDSVDVLLRDRGLRVVSAEQSAQALLAAARASAALTGDPDRWLPGAVRLARELPALSALVLVSPGQALARAHALAAHGEVGDDALGRLRDDGEAGRRTAALAELLCRPTEAPALLLAAIAHAELAVVAPFGSADGLVARAVEHMVLIATGVDPLGVVVVESGHAADPAGYVHALDGYASGTVSGVRAWLVHCARAVTYGVSASPLVR</sequence>
<feature type="domain" description="Fido" evidence="1">
    <location>
        <begin position="90"/>
        <end position="213"/>
    </location>
</feature>
<protein>
    <recommendedName>
        <fullName evidence="1">Fido domain-containing protein</fullName>
    </recommendedName>
</protein>
<proteinExistence type="predicted"/>
<dbReference type="InterPro" id="IPR003812">
    <property type="entry name" value="Fido"/>
</dbReference>
<dbReference type="PROSITE" id="PS51459">
    <property type="entry name" value="FIDO"/>
    <property type="match status" value="1"/>
</dbReference>
<dbReference type="InterPro" id="IPR036597">
    <property type="entry name" value="Fido-like_dom_sf"/>
</dbReference>
<dbReference type="RefSeq" id="WP_344808776.1">
    <property type="nucleotide sequence ID" value="NZ_BAABAB010000044.1"/>
</dbReference>
<gene>
    <name evidence="2" type="ORF">GCM10022236_44780</name>
</gene>
<evidence type="ECO:0000259" key="1">
    <source>
        <dbReference type="PROSITE" id="PS51459"/>
    </source>
</evidence>
<dbReference type="Gene3D" id="1.10.3290.10">
    <property type="entry name" value="Fido-like domain"/>
    <property type="match status" value="1"/>
</dbReference>
<organism evidence="2 3">
    <name type="scientific">Microlunatus ginsengisoli</name>
    <dbReference type="NCBI Taxonomy" id="363863"/>
    <lineage>
        <taxon>Bacteria</taxon>
        <taxon>Bacillati</taxon>
        <taxon>Actinomycetota</taxon>
        <taxon>Actinomycetes</taxon>
        <taxon>Propionibacteriales</taxon>
        <taxon>Propionibacteriaceae</taxon>
        <taxon>Microlunatus</taxon>
    </lineage>
</organism>
<reference evidence="3" key="1">
    <citation type="journal article" date="2019" name="Int. J. Syst. Evol. Microbiol.">
        <title>The Global Catalogue of Microorganisms (GCM) 10K type strain sequencing project: providing services to taxonomists for standard genome sequencing and annotation.</title>
        <authorList>
            <consortium name="The Broad Institute Genomics Platform"/>
            <consortium name="The Broad Institute Genome Sequencing Center for Infectious Disease"/>
            <person name="Wu L."/>
            <person name="Ma J."/>
        </authorList>
    </citation>
    <scope>NUCLEOTIDE SEQUENCE [LARGE SCALE GENOMIC DNA]</scope>
    <source>
        <strain evidence="3">JCM 16929</strain>
    </source>
</reference>
<comment type="caution">
    <text evidence="2">The sequence shown here is derived from an EMBL/GenBank/DDBJ whole genome shotgun (WGS) entry which is preliminary data.</text>
</comment>
<dbReference type="EMBL" id="BAABAB010000044">
    <property type="protein sequence ID" value="GAA3637313.1"/>
    <property type="molecule type" value="Genomic_DNA"/>
</dbReference>
<keyword evidence="3" id="KW-1185">Reference proteome</keyword>
<dbReference type="Proteomes" id="UP001501490">
    <property type="component" value="Unassembled WGS sequence"/>
</dbReference>